<dbReference type="Pfam" id="PF02636">
    <property type="entry name" value="Methyltransf_28"/>
    <property type="match status" value="1"/>
</dbReference>
<keyword evidence="1 3" id="KW-0489">Methyltransferase</keyword>
<evidence type="ECO:0000313" key="4">
    <source>
        <dbReference type="Proteomes" id="UP000249688"/>
    </source>
</evidence>
<dbReference type="SUPFAM" id="SSF53335">
    <property type="entry name" value="S-adenosyl-L-methionine-dependent methyltransferases"/>
    <property type="match status" value="1"/>
</dbReference>
<evidence type="ECO:0000313" key="3">
    <source>
        <dbReference type="EMBL" id="PZW45741.1"/>
    </source>
</evidence>
<protein>
    <submittedName>
        <fullName evidence="3">SAM-dependent MidA family methyltransferase</fullName>
    </submittedName>
</protein>
<dbReference type="Gene3D" id="3.40.50.12710">
    <property type="match status" value="1"/>
</dbReference>
<accession>A0A2W7IGQ6</accession>
<organism evidence="3 4">
    <name type="scientific">Humitalea rosea</name>
    <dbReference type="NCBI Taxonomy" id="990373"/>
    <lineage>
        <taxon>Bacteria</taxon>
        <taxon>Pseudomonadati</taxon>
        <taxon>Pseudomonadota</taxon>
        <taxon>Alphaproteobacteria</taxon>
        <taxon>Acetobacterales</taxon>
        <taxon>Roseomonadaceae</taxon>
        <taxon>Humitalea</taxon>
    </lineage>
</organism>
<keyword evidence="4" id="KW-1185">Reference proteome</keyword>
<dbReference type="Proteomes" id="UP000249688">
    <property type="component" value="Unassembled WGS sequence"/>
</dbReference>
<dbReference type="InterPro" id="IPR029063">
    <property type="entry name" value="SAM-dependent_MTases_sf"/>
</dbReference>
<dbReference type="PANTHER" id="PTHR12049:SF7">
    <property type="entry name" value="PROTEIN ARGININE METHYLTRANSFERASE NDUFAF7, MITOCHONDRIAL"/>
    <property type="match status" value="1"/>
</dbReference>
<proteinExistence type="predicted"/>
<evidence type="ECO:0000256" key="2">
    <source>
        <dbReference type="ARBA" id="ARBA00022679"/>
    </source>
</evidence>
<evidence type="ECO:0000256" key="1">
    <source>
        <dbReference type="ARBA" id="ARBA00022603"/>
    </source>
</evidence>
<reference evidence="3 4" key="1">
    <citation type="submission" date="2018-06" db="EMBL/GenBank/DDBJ databases">
        <title>Genomic Encyclopedia of Archaeal and Bacterial Type Strains, Phase II (KMG-II): from individual species to whole genera.</title>
        <authorList>
            <person name="Goeker M."/>
        </authorList>
    </citation>
    <scope>NUCLEOTIDE SEQUENCE [LARGE SCALE GENOMIC DNA]</scope>
    <source>
        <strain evidence="3 4">DSM 24525</strain>
    </source>
</reference>
<dbReference type="EMBL" id="QKYU01000011">
    <property type="protein sequence ID" value="PZW45741.1"/>
    <property type="molecule type" value="Genomic_DNA"/>
</dbReference>
<dbReference type="InterPro" id="IPR038375">
    <property type="entry name" value="NDUFAF7_sf"/>
</dbReference>
<dbReference type="PANTHER" id="PTHR12049">
    <property type="entry name" value="PROTEIN ARGININE METHYLTRANSFERASE NDUFAF7, MITOCHONDRIAL"/>
    <property type="match status" value="1"/>
</dbReference>
<dbReference type="InterPro" id="IPR003788">
    <property type="entry name" value="NDUFAF7"/>
</dbReference>
<dbReference type="OrthoDB" id="9794208at2"/>
<dbReference type="GO" id="GO:0032259">
    <property type="term" value="P:methylation"/>
    <property type="evidence" value="ECO:0007669"/>
    <property type="project" value="UniProtKB-KW"/>
</dbReference>
<keyword evidence="2 3" id="KW-0808">Transferase</keyword>
<dbReference type="AlphaFoldDB" id="A0A2W7IGQ6"/>
<name>A0A2W7IGQ6_9PROT</name>
<comment type="caution">
    <text evidence="3">The sequence shown here is derived from an EMBL/GenBank/DDBJ whole genome shotgun (WGS) entry which is preliminary data.</text>
</comment>
<sequence length="320" mass="33408">MTAERLDAFMARANAAYYARRNPFADFTTAPEIGQVFGEVLGLWAAMVWDSMGRPERVLLVEAGPGRGTMMADALRAAAVLPGFLAAAELHLIETSPGLRAEQARRLPGAIWHDDLAGLPPGPMILLANEFLDALPIRQFLRDDAGWQERWVEDGASTLRPTEFEAAGEPGDIRERCEAALTWTAALAARLGAQGGAALLVDYGPAESGPGDTLQALRQGAPADPLADPGTADLTAHVDFAAIAGAAGPAAVHGPLPQGVFLARLGLFQRTAALTAAAPQRAAALAAAAHRLTAPEAMGRLFKALAICHPDLPLPPGFAA</sequence>
<gene>
    <name evidence="3" type="ORF">C8P66_111157</name>
</gene>
<dbReference type="GO" id="GO:0035243">
    <property type="term" value="F:protein-arginine omega-N symmetric methyltransferase activity"/>
    <property type="evidence" value="ECO:0007669"/>
    <property type="project" value="TreeGrafter"/>
</dbReference>